<evidence type="ECO:0000313" key="2">
    <source>
        <dbReference type="EMBL" id="KAA0195661.1"/>
    </source>
</evidence>
<dbReference type="PANTHER" id="PTHR47570:SF2">
    <property type="entry name" value="MYND-TYPE DOMAIN-CONTAINING PROTEIN"/>
    <property type="match status" value="1"/>
</dbReference>
<name>A0A8E0RWK1_9TREM</name>
<evidence type="ECO:0000259" key="1">
    <source>
        <dbReference type="Pfam" id="PF20179"/>
    </source>
</evidence>
<sequence length="475" mass="53168">MIFDSLSLVSCGVCAHSVNPKDAVTCAQCRAHDWNSENNDEHSHQHWCEKMKNFMAVEPLVCAFPLTFSSGEFAMLLLYDPKVTASSDCRARNLTQFLTTLGLFDRGLWKYECYFSSSIASWDSLSAPGAGLHQFDALWIVTSFEGNCDLSANSWAIISSSAPFEDAMLRAYVSPAIAILLSLPPFTCTMPADAPQQRSLVTVKLSDWAEYYVWRGLTSVQEAPTIVPSNSELSNPAAILLHWPLTIYFILSCLLEKSHVRTVRSILMKRTLIIHIIGVEHELSLLPVFKELDYLIRPELFVRLVLVGTYIDPSVNKRVFHLSSRLSVTVWCGLYDGFIVNCKERPDLIIGFNSGLAAYATWIPTLHAIHKLRVPVYFTDACLYSCAWGYRVVARLGLGVDAYEPESGLILDSIECTGQTAPVLNPFRSPVRMSSAGVQWGWFRNSFIFSPFCSSEICSLEEPSHLWMQLASLKM</sequence>
<feature type="domain" description="Mitochondrial splicing suppressor 51-like C-terminal" evidence="1">
    <location>
        <begin position="244"/>
        <end position="432"/>
    </location>
</feature>
<dbReference type="PANTHER" id="PTHR47570">
    <property type="entry name" value="ZINC ION BINDING PROTEIN"/>
    <property type="match status" value="1"/>
</dbReference>
<dbReference type="Proteomes" id="UP000728185">
    <property type="component" value="Unassembled WGS sequence"/>
</dbReference>
<dbReference type="AlphaFoldDB" id="A0A8E0RWK1"/>
<keyword evidence="3" id="KW-1185">Reference proteome</keyword>
<organism evidence="2 3">
    <name type="scientific">Fasciolopsis buskii</name>
    <dbReference type="NCBI Taxonomy" id="27845"/>
    <lineage>
        <taxon>Eukaryota</taxon>
        <taxon>Metazoa</taxon>
        <taxon>Spiralia</taxon>
        <taxon>Lophotrochozoa</taxon>
        <taxon>Platyhelminthes</taxon>
        <taxon>Trematoda</taxon>
        <taxon>Digenea</taxon>
        <taxon>Plagiorchiida</taxon>
        <taxon>Echinostomata</taxon>
        <taxon>Echinostomatoidea</taxon>
        <taxon>Fasciolidae</taxon>
        <taxon>Fasciolopsis</taxon>
    </lineage>
</organism>
<gene>
    <name evidence="2" type="ORF">FBUS_06042</name>
</gene>
<evidence type="ECO:0000313" key="3">
    <source>
        <dbReference type="Proteomes" id="UP000728185"/>
    </source>
</evidence>
<reference evidence="2" key="1">
    <citation type="submission" date="2019-05" db="EMBL/GenBank/DDBJ databases">
        <title>Annotation for the trematode Fasciolopsis buski.</title>
        <authorList>
            <person name="Choi Y.-J."/>
        </authorList>
    </citation>
    <scope>NUCLEOTIDE SEQUENCE</scope>
    <source>
        <strain evidence="2">HT</strain>
        <tissue evidence="2">Whole worm</tissue>
    </source>
</reference>
<dbReference type="Pfam" id="PF20179">
    <property type="entry name" value="MSS51_C"/>
    <property type="match status" value="1"/>
</dbReference>
<dbReference type="InterPro" id="IPR046824">
    <property type="entry name" value="Mss51-like_C"/>
</dbReference>
<protein>
    <submittedName>
        <fullName evidence="2">Zinc finger MYND domain-containing protein 15</fullName>
    </submittedName>
</protein>
<proteinExistence type="predicted"/>
<comment type="caution">
    <text evidence="2">The sequence shown here is derived from an EMBL/GenBank/DDBJ whole genome shotgun (WGS) entry which is preliminary data.</text>
</comment>
<accession>A0A8E0RWK1</accession>
<dbReference type="OrthoDB" id="5282002at2759"/>
<dbReference type="EMBL" id="LUCM01003531">
    <property type="protein sequence ID" value="KAA0195661.1"/>
    <property type="molecule type" value="Genomic_DNA"/>
</dbReference>